<feature type="non-terminal residue" evidence="6">
    <location>
        <position position="262"/>
    </location>
</feature>
<dbReference type="InterPro" id="IPR017441">
    <property type="entry name" value="Protein_kinase_ATP_BS"/>
</dbReference>
<name>A0AA36MLN8_9DINO</name>
<dbReference type="AlphaFoldDB" id="A0AA36MLN8"/>
<dbReference type="InterPro" id="IPR000719">
    <property type="entry name" value="Prot_kinase_dom"/>
</dbReference>
<gene>
    <name evidence="6" type="ORF">EVOR1521_LOCUS2273</name>
</gene>
<dbReference type="GO" id="GO:0004674">
    <property type="term" value="F:protein serine/threonine kinase activity"/>
    <property type="evidence" value="ECO:0007669"/>
    <property type="project" value="UniProtKB-KW"/>
</dbReference>
<dbReference type="Pfam" id="PF00069">
    <property type="entry name" value="Pkinase"/>
    <property type="match status" value="1"/>
</dbReference>
<evidence type="ECO:0000256" key="4">
    <source>
        <dbReference type="RuleBase" id="RU000304"/>
    </source>
</evidence>
<dbReference type="PROSITE" id="PS00108">
    <property type="entry name" value="PROTEIN_KINASE_ST"/>
    <property type="match status" value="1"/>
</dbReference>
<dbReference type="InterPro" id="IPR011009">
    <property type="entry name" value="Kinase-like_dom_sf"/>
</dbReference>
<evidence type="ECO:0000256" key="3">
    <source>
        <dbReference type="PROSITE-ProRule" id="PRU10141"/>
    </source>
</evidence>
<keyword evidence="2 3" id="KW-0067">ATP-binding</keyword>
<dbReference type="InterPro" id="IPR008271">
    <property type="entry name" value="Ser/Thr_kinase_AS"/>
</dbReference>
<keyword evidence="7" id="KW-1185">Reference proteome</keyword>
<keyword evidence="4" id="KW-0808">Transferase</keyword>
<dbReference type="PANTHER" id="PTHR27001:SF931">
    <property type="entry name" value="OS11G0664100 PROTEIN"/>
    <property type="match status" value="1"/>
</dbReference>
<accession>A0AA36MLN8</accession>
<evidence type="ECO:0000256" key="1">
    <source>
        <dbReference type="ARBA" id="ARBA00022741"/>
    </source>
</evidence>
<dbReference type="EMBL" id="CAUJNA010000115">
    <property type="protein sequence ID" value="CAJ1372133.1"/>
    <property type="molecule type" value="Genomic_DNA"/>
</dbReference>
<comment type="similarity">
    <text evidence="4">Belongs to the protein kinase superfamily.</text>
</comment>
<dbReference type="PROSITE" id="PS00107">
    <property type="entry name" value="PROTEIN_KINASE_ATP"/>
    <property type="match status" value="1"/>
</dbReference>
<evidence type="ECO:0000313" key="7">
    <source>
        <dbReference type="Proteomes" id="UP001178507"/>
    </source>
</evidence>
<dbReference type="Proteomes" id="UP001178507">
    <property type="component" value="Unassembled WGS sequence"/>
</dbReference>
<organism evidence="6 7">
    <name type="scientific">Effrenium voratum</name>
    <dbReference type="NCBI Taxonomy" id="2562239"/>
    <lineage>
        <taxon>Eukaryota</taxon>
        <taxon>Sar</taxon>
        <taxon>Alveolata</taxon>
        <taxon>Dinophyceae</taxon>
        <taxon>Suessiales</taxon>
        <taxon>Symbiodiniaceae</taxon>
        <taxon>Effrenium</taxon>
    </lineage>
</organism>
<reference evidence="6" key="1">
    <citation type="submission" date="2023-08" db="EMBL/GenBank/DDBJ databases">
        <authorList>
            <person name="Chen Y."/>
            <person name="Shah S."/>
            <person name="Dougan E. K."/>
            <person name="Thang M."/>
            <person name="Chan C."/>
        </authorList>
    </citation>
    <scope>NUCLEOTIDE SEQUENCE</scope>
</reference>
<dbReference type="GO" id="GO:0005524">
    <property type="term" value="F:ATP binding"/>
    <property type="evidence" value="ECO:0007669"/>
    <property type="project" value="UniProtKB-UniRule"/>
</dbReference>
<evidence type="ECO:0000259" key="5">
    <source>
        <dbReference type="PROSITE" id="PS50011"/>
    </source>
</evidence>
<dbReference type="SUPFAM" id="SSF56112">
    <property type="entry name" value="Protein kinase-like (PK-like)"/>
    <property type="match status" value="1"/>
</dbReference>
<evidence type="ECO:0000256" key="2">
    <source>
        <dbReference type="ARBA" id="ARBA00022840"/>
    </source>
</evidence>
<dbReference type="GO" id="GO:0005886">
    <property type="term" value="C:plasma membrane"/>
    <property type="evidence" value="ECO:0007669"/>
    <property type="project" value="TreeGrafter"/>
</dbReference>
<feature type="binding site" evidence="3">
    <location>
        <position position="106"/>
    </location>
    <ligand>
        <name>ATP</name>
        <dbReference type="ChEBI" id="CHEBI:30616"/>
    </ligand>
</feature>
<proteinExistence type="inferred from homology"/>
<protein>
    <recommendedName>
        <fullName evidence="5">Protein kinase domain-containing protein</fullName>
    </recommendedName>
</protein>
<keyword evidence="4" id="KW-0723">Serine/threonine-protein kinase</keyword>
<feature type="domain" description="Protein kinase" evidence="5">
    <location>
        <begin position="79"/>
        <end position="262"/>
    </location>
</feature>
<dbReference type="SMART" id="SM00220">
    <property type="entry name" value="S_TKc"/>
    <property type="match status" value="1"/>
</dbReference>
<sequence length="262" mass="28304">RNTWLKLVVQLCLTEKQIAMCDIVWNLFDAASSATDAAAELVWDLLGAASNAAQWLFADNSELMCQRYTFRDLLDIMEAGSIMLLGKGGNSVVIRAGPSSQKVAIKATSSEDALKEVEVLGRLHHPSIIGLLGFVTARHESFLVYELAALDLFQALRGPRFDWQQRLRVLQDCVAGLCYLHSSSPKVLHCDMKSTNLFVDHSGRGKIGDFGLAVRLEPDASSAVMRPCGTPGYVDPSFLASGLPADVEAAVATSALVGPPTR</sequence>
<keyword evidence="1 3" id="KW-0547">Nucleotide-binding</keyword>
<evidence type="ECO:0000313" key="6">
    <source>
        <dbReference type="EMBL" id="CAJ1372133.1"/>
    </source>
</evidence>
<comment type="caution">
    <text evidence="6">The sequence shown here is derived from an EMBL/GenBank/DDBJ whole genome shotgun (WGS) entry which is preliminary data.</text>
</comment>
<keyword evidence="4" id="KW-0418">Kinase</keyword>
<dbReference type="PROSITE" id="PS50011">
    <property type="entry name" value="PROTEIN_KINASE_DOM"/>
    <property type="match status" value="1"/>
</dbReference>
<dbReference type="PANTHER" id="PTHR27001">
    <property type="entry name" value="OS01G0253100 PROTEIN"/>
    <property type="match status" value="1"/>
</dbReference>
<feature type="non-terminal residue" evidence="6">
    <location>
        <position position="1"/>
    </location>
</feature>
<dbReference type="Gene3D" id="1.10.510.10">
    <property type="entry name" value="Transferase(Phosphotransferase) domain 1"/>
    <property type="match status" value="1"/>
</dbReference>